<evidence type="ECO:0000313" key="3">
    <source>
        <dbReference type="RefSeq" id="XP_071933546.1"/>
    </source>
</evidence>
<name>A0ABM4WP42_COFAR</name>
<dbReference type="SUPFAM" id="SSF56219">
    <property type="entry name" value="DNase I-like"/>
    <property type="match status" value="1"/>
</dbReference>
<feature type="domain" description="Reverse transcriptase" evidence="1">
    <location>
        <begin position="371"/>
        <end position="463"/>
    </location>
</feature>
<protein>
    <recommendedName>
        <fullName evidence="1">Reverse transcriptase domain-containing protein</fullName>
    </recommendedName>
</protein>
<dbReference type="InterPro" id="IPR043502">
    <property type="entry name" value="DNA/RNA_pol_sf"/>
</dbReference>
<sequence length="463" mass="54116">MRAVVWNCRDAGSPLTVFQMEEVVRLHSPEIIFLAETKNKKTVMNKIKRTLKYDSLFVVDPIGDMNDILSSEEKWGGRLRSESSFRVFRNFVNDNQLIDIDFEGIPWTWCNNWDEDGEVKERLDRVLCSWGWRREHGKAKCVHLHNEASDHCMLLLDTEPKYRKWKKRFYFDKNWVQNKEVKGIITTAWGKQQVSWIKKEIAEVNMGQQVDKKGRLSTLKKQLTEAYRKEEAYWGQKARVQWLKEGDRNTRYFHSEVEGRRKKNSISALQRDDGTWCESEEEVEGEINEYFEKLFTSSNPRQFDAILRGIPQVITDQMNSKLTKPVSEMEARKAVFSLHPNKAPGPDAISSFFHSGHLLQAINETIITLIPKVESPISVSQYRPISLCNVMYRIISKILVNRLKSFLHHCISSNQSAFIPDRQIIDNIVVTHESIHCLNHRRTGSNEFMTLKLDMAKTYDRVE</sequence>
<proteinExistence type="predicted"/>
<reference evidence="3" key="1">
    <citation type="submission" date="2025-08" db="UniProtKB">
        <authorList>
            <consortium name="RefSeq"/>
        </authorList>
    </citation>
    <scope>IDENTIFICATION</scope>
    <source>
        <tissue evidence="3">Leaves</tissue>
    </source>
</reference>
<evidence type="ECO:0000259" key="1">
    <source>
        <dbReference type="Pfam" id="PF00078"/>
    </source>
</evidence>
<dbReference type="PANTHER" id="PTHR46890">
    <property type="entry name" value="NON-LTR RETROLELEMENT REVERSE TRANSCRIPTASE-LIKE PROTEIN-RELATED"/>
    <property type="match status" value="1"/>
</dbReference>
<dbReference type="PANTHER" id="PTHR46890:SF48">
    <property type="entry name" value="RNA-DIRECTED DNA POLYMERASE"/>
    <property type="match status" value="1"/>
</dbReference>
<dbReference type="Proteomes" id="UP001652660">
    <property type="component" value="Chromosome 2e"/>
</dbReference>
<keyword evidence="2" id="KW-1185">Reference proteome</keyword>
<dbReference type="Gene3D" id="3.60.10.10">
    <property type="entry name" value="Endonuclease/exonuclease/phosphatase"/>
    <property type="match status" value="1"/>
</dbReference>
<dbReference type="InterPro" id="IPR052343">
    <property type="entry name" value="Retrotransposon-Effector_Assoc"/>
</dbReference>
<dbReference type="CDD" id="cd01650">
    <property type="entry name" value="RT_nLTR_like"/>
    <property type="match status" value="1"/>
</dbReference>
<accession>A0ABM4WP42</accession>
<dbReference type="RefSeq" id="XP_071933546.1">
    <property type="nucleotide sequence ID" value="XM_072077445.1"/>
</dbReference>
<organism evidence="2 3">
    <name type="scientific">Coffea arabica</name>
    <name type="common">Arabian coffee</name>
    <dbReference type="NCBI Taxonomy" id="13443"/>
    <lineage>
        <taxon>Eukaryota</taxon>
        <taxon>Viridiplantae</taxon>
        <taxon>Streptophyta</taxon>
        <taxon>Embryophyta</taxon>
        <taxon>Tracheophyta</taxon>
        <taxon>Spermatophyta</taxon>
        <taxon>Magnoliopsida</taxon>
        <taxon>eudicotyledons</taxon>
        <taxon>Gunneridae</taxon>
        <taxon>Pentapetalae</taxon>
        <taxon>asterids</taxon>
        <taxon>lamiids</taxon>
        <taxon>Gentianales</taxon>
        <taxon>Rubiaceae</taxon>
        <taxon>Ixoroideae</taxon>
        <taxon>Gardenieae complex</taxon>
        <taxon>Bertiereae - Coffeeae clade</taxon>
        <taxon>Coffeeae</taxon>
        <taxon>Coffea</taxon>
    </lineage>
</organism>
<gene>
    <name evidence="3" type="primary">LOC140036148</name>
</gene>
<dbReference type="SUPFAM" id="SSF56672">
    <property type="entry name" value="DNA/RNA polymerases"/>
    <property type="match status" value="1"/>
</dbReference>
<evidence type="ECO:0000313" key="2">
    <source>
        <dbReference type="Proteomes" id="UP001652660"/>
    </source>
</evidence>
<dbReference type="GeneID" id="140036148"/>
<dbReference type="Pfam" id="PF00078">
    <property type="entry name" value="RVT_1"/>
    <property type="match status" value="1"/>
</dbReference>
<dbReference type="InterPro" id="IPR000477">
    <property type="entry name" value="RT_dom"/>
</dbReference>
<dbReference type="InterPro" id="IPR036691">
    <property type="entry name" value="Endo/exonu/phosph_ase_sf"/>
</dbReference>